<dbReference type="SUPFAM" id="SSF56563">
    <property type="entry name" value="Major capsid protein gp5"/>
    <property type="match status" value="1"/>
</dbReference>
<reference evidence="2" key="1">
    <citation type="submission" date="2016-02" db="EMBL/GenBank/DDBJ databases">
        <authorList>
            <person name="Morales N."/>
            <person name="Badran S."/>
            <person name="Schick P."/>
            <person name="Jacoby B."/>
            <person name="Reddi K."/>
            <person name="Villella W."/>
            <person name="Sanders E.R."/>
            <person name="Lorenz T.C."/>
        </authorList>
    </citation>
    <scope>NUCLEOTIDE SEQUENCE [LARGE SCALE GENOMIC DNA]</scope>
</reference>
<evidence type="ECO:0000313" key="1">
    <source>
        <dbReference type="EMBL" id="AMR60055.1"/>
    </source>
</evidence>
<dbReference type="Pfam" id="PF25209">
    <property type="entry name" value="Phage_capsid_4"/>
    <property type="match status" value="1"/>
</dbReference>
<gene>
    <name evidence="1" type="ORF">LEO2_16</name>
</gene>
<dbReference type="Proteomes" id="UP000223773">
    <property type="component" value="Segment"/>
</dbReference>
<dbReference type="EMBL" id="KU836751">
    <property type="protein sequence ID" value="AMR60055.1"/>
    <property type="molecule type" value="Genomic_DNA"/>
</dbReference>
<accession>A0A1S5QTM2</accession>
<sequence length="297" mass="33287">MADIVLGQHPLLKKVFLDRRIRDFTSNGFVADQLFTNISVDALAIKFSQYDPETNQDGSMKLDDVPEVGEGSNYDRIGLSEEQKTELIKKYGLEFAVTYEMQKFGQAGQIERGLRRLGTNILGMVDEMAYKVATQNYTITGGIQGKTKENGFWDSTTDGAENMIADLVDAKKALKDYGYFADTVVINPEQEAQLIKNKNIRDAFRQNNTDVALLRGYIGDFMGLSFIVDSHFQADNALILQKKVIGDIADAEPLRTYTYNEESNERTIVRATRFTNAYLTDPKAVYLLKNLNAPAGN</sequence>
<evidence type="ECO:0000313" key="2">
    <source>
        <dbReference type="Proteomes" id="UP000223773"/>
    </source>
</evidence>
<dbReference type="Gene3D" id="3.90.1690.10">
    <property type="entry name" value="phage-related protein like domain"/>
    <property type="match status" value="1"/>
</dbReference>
<dbReference type="InterPro" id="IPR053738">
    <property type="entry name" value="Lambda_capsid_assembly"/>
</dbReference>
<protein>
    <submittedName>
        <fullName evidence="1">Major capsid protein</fullName>
    </submittedName>
</protein>
<proteinExistence type="predicted"/>
<name>A0A1S5QTM2_9CAUD</name>
<organism evidence="1 2">
    <name type="scientific">Bacillus phage Leo2</name>
    <dbReference type="NCBI Taxonomy" id="1815973"/>
    <lineage>
        <taxon>Viruses</taxon>
        <taxon>Duplodnaviria</taxon>
        <taxon>Heunggongvirae</taxon>
        <taxon>Uroviricota</taxon>
        <taxon>Caudoviricetes</taxon>
        <taxon>Ehrlichviridae</taxon>
        <taxon>Andromedavirus</taxon>
        <taxon>Andromedavirus leo2</taxon>
    </lineage>
</organism>
<keyword evidence="2" id="KW-1185">Reference proteome</keyword>